<comment type="similarity">
    <text evidence="6">Belongs to the class I-like SAM-binding methyltransferase superfamily. RNA M5U methyltransferase family.</text>
</comment>
<dbReference type="InterPro" id="IPR029063">
    <property type="entry name" value="SAM-dependent_MTases_sf"/>
</dbReference>
<dbReference type="NCBIfam" id="TIGR00479">
    <property type="entry name" value="rumA"/>
    <property type="match status" value="1"/>
</dbReference>
<feature type="active site" evidence="7">
    <location>
        <position position="440"/>
    </location>
</feature>
<evidence type="ECO:0000256" key="2">
    <source>
        <dbReference type="ARBA" id="ARBA00022603"/>
    </source>
</evidence>
<dbReference type="Gene3D" id="3.40.50.150">
    <property type="entry name" value="Vaccinia Virus protein VP39"/>
    <property type="match status" value="1"/>
</dbReference>
<comment type="caution">
    <text evidence="9">The sequence shown here is derived from an EMBL/GenBank/DDBJ whole genome shotgun (WGS) entry which is preliminary data.</text>
</comment>
<dbReference type="PANTHER" id="PTHR11061:SF49">
    <property type="entry name" value="23S RRNA (URACIL(1939)-C(5))-METHYLTRANSFERASE RLMD"/>
    <property type="match status" value="1"/>
</dbReference>
<keyword evidence="10" id="KW-1185">Reference proteome</keyword>
<evidence type="ECO:0000256" key="8">
    <source>
        <dbReference type="SAM" id="MobiDB-lite"/>
    </source>
</evidence>
<feature type="compositionally biased region" description="Polar residues" evidence="8">
    <location>
        <begin position="1"/>
        <end position="15"/>
    </location>
</feature>
<dbReference type="GO" id="GO:0032259">
    <property type="term" value="P:methylation"/>
    <property type="evidence" value="ECO:0007669"/>
    <property type="project" value="UniProtKB-KW"/>
</dbReference>
<dbReference type="SUPFAM" id="SSF53335">
    <property type="entry name" value="S-adenosyl-L-methionine-dependent methyltransferases"/>
    <property type="match status" value="1"/>
</dbReference>
<dbReference type="PROSITE" id="PS01230">
    <property type="entry name" value="TRMA_1"/>
    <property type="match status" value="1"/>
</dbReference>
<evidence type="ECO:0000313" key="9">
    <source>
        <dbReference type="EMBL" id="MDC2888963.1"/>
    </source>
</evidence>
<dbReference type="PANTHER" id="PTHR11061">
    <property type="entry name" value="RNA M5U METHYLTRANSFERASE"/>
    <property type="match status" value="1"/>
</dbReference>
<evidence type="ECO:0000313" key="10">
    <source>
        <dbReference type="Proteomes" id="UP001528411"/>
    </source>
</evidence>
<dbReference type="PROSITE" id="PS01231">
    <property type="entry name" value="TRMA_2"/>
    <property type="match status" value="1"/>
</dbReference>
<keyword evidence="2 6" id="KW-0489">Methyltransferase</keyword>
<proteinExistence type="inferred from homology"/>
<evidence type="ECO:0000256" key="3">
    <source>
        <dbReference type="ARBA" id="ARBA00022679"/>
    </source>
</evidence>
<dbReference type="Pfam" id="PF05958">
    <property type="entry name" value="tRNA_U5-meth_tr"/>
    <property type="match status" value="1"/>
</dbReference>
<feature type="binding site" evidence="6">
    <location>
        <position position="414"/>
    </location>
    <ligand>
        <name>S-adenosyl-L-methionine</name>
        <dbReference type="ChEBI" id="CHEBI:59789"/>
    </ligand>
</feature>
<keyword evidence="5" id="KW-0411">Iron-sulfur</keyword>
<dbReference type="Gene3D" id="2.40.50.140">
    <property type="entry name" value="Nucleic acid-binding proteins"/>
    <property type="match status" value="1"/>
</dbReference>
<dbReference type="PROSITE" id="PS51687">
    <property type="entry name" value="SAM_MT_RNA_M5U"/>
    <property type="match status" value="1"/>
</dbReference>
<keyword evidence="3 6" id="KW-0808">Transferase</keyword>
<dbReference type="EC" id="2.1.1.190" evidence="9"/>
<dbReference type="RefSeq" id="WP_272180506.1">
    <property type="nucleotide sequence ID" value="NZ_JAQOMS010000002.1"/>
</dbReference>
<dbReference type="EMBL" id="JAQOMS010000002">
    <property type="protein sequence ID" value="MDC2888963.1"/>
    <property type="molecule type" value="Genomic_DNA"/>
</dbReference>
<feature type="active site" description="Nucleophile" evidence="6">
    <location>
        <position position="440"/>
    </location>
</feature>
<evidence type="ECO:0000256" key="5">
    <source>
        <dbReference type="ARBA" id="ARBA00023014"/>
    </source>
</evidence>
<feature type="binding site" evidence="6">
    <location>
        <position position="315"/>
    </location>
    <ligand>
        <name>S-adenosyl-L-methionine</name>
        <dbReference type="ChEBI" id="CHEBI:59789"/>
    </ligand>
</feature>
<reference evidence="9 10" key="1">
    <citation type="submission" date="2023-01" db="EMBL/GenBank/DDBJ databases">
        <title>Psychrosphaera sp. nov., isolated from marine algae.</title>
        <authorList>
            <person name="Bayburt H."/>
            <person name="Choi B.J."/>
            <person name="Kim J.M."/>
            <person name="Choi D.G."/>
            <person name="Jeon C.O."/>
        </authorList>
    </citation>
    <scope>NUCLEOTIDE SEQUENCE [LARGE SCALE GENOMIC DNA]</scope>
    <source>
        <strain evidence="9 10">G1-22</strain>
    </source>
</reference>
<dbReference type="Gene3D" id="2.40.50.1070">
    <property type="match status" value="1"/>
</dbReference>
<keyword evidence="1" id="KW-0408">Iron</keyword>
<dbReference type="Proteomes" id="UP001528411">
    <property type="component" value="Unassembled WGS sequence"/>
</dbReference>
<evidence type="ECO:0000256" key="1">
    <source>
        <dbReference type="ARBA" id="ARBA00022485"/>
    </source>
</evidence>
<accession>A0ABT5FBP1</accession>
<dbReference type="InterPro" id="IPR012340">
    <property type="entry name" value="NA-bd_OB-fold"/>
</dbReference>
<gene>
    <name evidence="9" type="primary">rlmD</name>
    <name evidence="9" type="ORF">PN838_09480</name>
</gene>
<keyword evidence="4 6" id="KW-0949">S-adenosyl-L-methionine</keyword>
<dbReference type="GO" id="GO:0008168">
    <property type="term" value="F:methyltransferase activity"/>
    <property type="evidence" value="ECO:0007669"/>
    <property type="project" value="UniProtKB-KW"/>
</dbReference>
<dbReference type="InterPro" id="IPR030391">
    <property type="entry name" value="MeTrfase_TrmA_CS"/>
</dbReference>
<feature type="binding site" evidence="6">
    <location>
        <position position="344"/>
    </location>
    <ligand>
        <name>S-adenosyl-L-methionine</name>
        <dbReference type="ChEBI" id="CHEBI:59789"/>
    </ligand>
</feature>
<evidence type="ECO:0000256" key="6">
    <source>
        <dbReference type="PROSITE-ProRule" id="PRU01024"/>
    </source>
</evidence>
<organism evidence="9 10">
    <name type="scientific">Psychrosphaera algicola</name>
    <dbReference type="NCBI Taxonomy" id="3023714"/>
    <lineage>
        <taxon>Bacteria</taxon>
        <taxon>Pseudomonadati</taxon>
        <taxon>Pseudomonadota</taxon>
        <taxon>Gammaproteobacteria</taxon>
        <taxon>Alteromonadales</taxon>
        <taxon>Pseudoalteromonadaceae</taxon>
        <taxon>Psychrosphaera</taxon>
    </lineage>
</organism>
<evidence type="ECO:0000256" key="7">
    <source>
        <dbReference type="PROSITE-ProRule" id="PRU10015"/>
    </source>
</evidence>
<sequence length="485" mass="54818">MANNIDLTNLSQSVRPHNKKPRQDEKTLMAKIFRPTTKAKNKKHLSHAKQLPDFTAHIEKYDHELKAITKANDGRITFITGAMKGEEVKVRPIQYTKNLIHADTIEVITASADRVEPPCEHFAKCGGCQLQYIAPATQLVEKQHALDGLIKKKLKLDTLAWQPSITGSSEGYRRTARLAVWHETNGAISIGFREQHAKRIIDVDHCLILAPSLTKTVQAFRPVLDKLNARRHVTHLQLFSLAPQDVLVIRTLKAMTDADMTRLSDYAAANNVRVILQTDKTEFIDLVCADKSADFLLSYAIDDMQLQFQPKDFIQINDEVNQQMVAQAIAWLQVEQHDTILDLFSGVGNFTLPLAKRAKEVFAVEGVSDMVRRIKTNAELNKLTNIHAYQADLSEINDRKKPKWLKPIDKLLLDPARDGAMDVVKKIPLLKPNQILYVSCNPATMLRDLEILQSADYHLTKIGLINMFPHTHHVEAMALLEHKKA</sequence>
<dbReference type="InterPro" id="IPR010280">
    <property type="entry name" value="U5_MeTrfase_fam"/>
</dbReference>
<keyword evidence="1" id="KW-0004">4Fe-4S</keyword>
<name>A0ABT5FBP1_9GAMM</name>
<feature type="region of interest" description="Disordered" evidence="8">
    <location>
        <begin position="1"/>
        <end position="25"/>
    </location>
</feature>
<protein>
    <submittedName>
        <fullName evidence="9">23S rRNA (Uracil(1939)-C(5))-methyltransferase RlmD</fullName>
        <ecNumber evidence="9">2.1.1.190</ecNumber>
    </submittedName>
</protein>
<keyword evidence="1" id="KW-0479">Metal-binding</keyword>
<dbReference type="InterPro" id="IPR030390">
    <property type="entry name" value="MeTrfase_TrmA_AS"/>
</dbReference>
<dbReference type="NCBIfam" id="NF009639">
    <property type="entry name" value="PRK13168.1"/>
    <property type="match status" value="1"/>
</dbReference>
<dbReference type="CDD" id="cd02440">
    <property type="entry name" value="AdoMet_MTases"/>
    <property type="match status" value="1"/>
</dbReference>
<evidence type="ECO:0000256" key="4">
    <source>
        <dbReference type="ARBA" id="ARBA00022691"/>
    </source>
</evidence>
<feature type="binding site" evidence="6">
    <location>
        <position position="365"/>
    </location>
    <ligand>
        <name>S-adenosyl-L-methionine</name>
        <dbReference type="ChEBI" id="CHEBI:59789"/>
    </ligand>
</feature>